<sequence>MKAYQLKILLKNSKPPVWRRCRIPAGITFSQLALILEHITESGACADYEYEFYQAGIQVREWRGETGQAASIHYDCLCASDTFIDGLADQEKWFTFRPGDGRQYRVEIEERREEPIRCPVVIQQKAAPQGPGWLDLETVNGELSQRYPLQWGNRTTGRLQSWRRRAKRANMGSPWPAARRTGRSGGKCPQSPRCGHSPTR</sequence>
<evidence type="ECO:0000313" key="3">
    <source>
        <dbReference type="EMBL" id="HIX53317.1"/>
    </source>
</evidence>
<gene>
    <name evidence="3" type="ORF">IAA28_11015</name>
</gene>
<dbReference type="InterPro" id="IPR024047">
    <property type="entry name" value="MM3350-like_sf"/>
</dbReference>
<feature type="region of interest" description="Disordered" evidence="1">
    <location>
        <begin position="158"/>
        <end position="200"/>
    </location>
</feature>
<dbReference type="AlphaFoldDB" id="A0A9D2AX02"/>
<feature type="domain" description="Plasmid pRiA4b Orf3-like" evidence="2">
    <location>
        <begin position="2"/>
        <end position="127"/>
    </location>
</feature>
<name>A0A9D2AX02_9FIRM</name>
<reference evidence="3" key="2">
    <citation type="submission" date="2021-04" db="EMBL/GenBank/DDBJ databases">
        <authorList>
            <person name="Gilroy R."/>
        </authorList>
    </citation>
    <scope>NUCLEOTIDE SEQUENCE</scope>
    <source>
        <strain evidence="3">ChiGjej4B4-12881</strain>
    </source>
</reference>
<dbReference type="InterPro" id="IPR012912">
    <property type="entry name" value="Plasmid_pRiA4b_Orf3-like"/>
</dbReference>
<accession>A0A9D2AX02</accession>
<proteinExistence type="predicted"/>
<organism evidence="3 4">
    <name type="scientific">Candidatus Lachnoclostridium stercoripullorum</name>
    <dbReference type="NCBI Taxonomy" id="2838635"/>
    <lineage>
        <taxon>Bacteria</taxon>
        <taxon>Bacillati</taxon>
        <taxon>Bacillota</taxon>
        <taxon>Clostridia</taxon>
        <taxon>Lachnospirales</taxon>
        <taxon>Lachnospiraceae</taxon>
    </lineage>
</organism>
<comment type="caution">
    <text evidence="3">The sequence shown here is derived from an EMBL/GenBank/DDBJ whole genome shotgun (WGS) entry which is preliminary data.</text>
</comment>
<dbReference type="Pfam" id="PF07929">
    <property type="entry name" value="PRiA4_ORF3"/>
    <property type="match status" value="1"/>
</dbReference>
<dbReference type="Proteomes" id="UP000886780">
    <property type="component" value="Unassembled WGS sequence"/>
</dbReference>
<dbReference type="SUPFAM" id="SSF159941">
    <property type="entry name" value="MM3350-like"/>
    <property type="match status" value="1"/>
</dbReference>
<evidence type="ECO:0000313" key="4">
    <source>
        <dbReference type="Proteomes" id="UP000886780"/>
    </source>
</evidence>
<dbReference type="Gene3D" id="3.10.290.30">
    <property type="entry name" value="MM3350-like"/>
    <property type="match status" value="1"/>
</dbReference>
<evidence type="ECO:0000256" key="1">
    <source>
        <dbReference type="SAM" id="MobiDB-lite"/>
    </source>
</evidence>
<dbReference type="EMBL" id="DXEU01000203">
    <property type="protein sequence ID" value="HIX53317.1"/>
    <property type="molecule type" value="Genomic_DNA"/>
</dbReference>
<evidence type="ECO:0000259" key="2">
    <source>
        <dbReference type="Pfam" id="PF07929"/>
    </source>
</evidence>
<reference evidence="3" key="1">
    <citation type="journal article" date="2021" name="PeerJ">
        <title>Extensive microbial diversity within the chicken gut microbiome revealed by metagenomics and culture.</title>
        <authorList>
            <person name="Gilroy R."/>
            <person name="Ravi A."/>
            <person name="Getino M."/>
            <person name="Pursley I."/>
            <person name="Horton D.L."/>
            <person name="Alikhan N.F."/>
            <person name="Baker D."/>
            <person name="Gharbi K."/>
            <person name="Hall N."/>
            <person name="Watson M."/>
            <person name="Adriaenssens E.M."/>
            <person name="Foster-Nyarko E."/>
            <person name="Jarju S."/>
            <person name="Secka A."/>
            <person name="Antonio M."/>
            <person name="Oren A."/>
            <person name="Chaudhuri R.R."/>
            <person name="La Ragione R."/>
            <person name="Hildebrand F."/>
            <person name="Pallen M.J."/>
        </authorList>
    </citation>
    <scope>NUCLEOTIDE SEQUENCE</scope>
    <source>
        <strain evidence="3">ChiGjej4B4-12881</strain>
    </source>
</reference>
<protein>
    <submittedName>
        <fullName evidence="3">Plasmid pRiA4b ORF-3 family protein</fullName>
    </submittedName>
</protein>